<keyword evidence="2" id="KW-1185">Reference proteome</keyword>
<dbReference type="AlphaFoldDB" id="A0A1W1VLV7"/>
<gene>
    <name evidence="1" type="ORF">SAMN00017477_2213</name>
</gene>
<sequence>MKVKYLGKSEGISLTENKIYEALGYESGFIRIIDDTEEDYLYDPEQFEVLIESK</sequence>
<proteinExistence type="predicted"/>
<accession>A0A1W1VLV7</accession>
<protein>
    <submittedName>
        <fullName evidence="1">Uncharacterized protein</fullName>
    </submittedName>
</protein>
<dbReference type="RefSeq" id="WP_200806011.1">
    <property type="nucleotide sequence ID" value="NZ_FWWR01000017.1"/>
</dbReference>
<evidence type="ECO:0000313" key="1">
    <source>
        <dbReference type="EMBL" id="SMB94337.1"/>
    </source>
</evidence>
<name>A0A1W1VLV7_PEPAS</name>
<reference evidence="2" key="1">
    <citation type="submission" date="2017-04" db="EMBL/GenBank/DDBJ databases">
        <authorList>
            <person name="Varghese N."/>
            <person name="Submissions S."/>
        </authorList>
    </citation>
    <scope>NUCLEOTIDE SEQUENCE [LARGE SCALE GENOMIC DNA]</scope>
    <source>
        <strain evidence="2">DSM 20463</strain>
    </source>
</reference>
<organism evidence="1 2">
    <name type="scientific">Peptoniphilus asaccharolyticus DSM 20463</name>
    <dbReference type="NCBI Taxonomy" id="573058"/>
    <lineage>
        <taxon>Bacteria</taxon>
        <taxon>Bacillati</taxon>
        <taxon>Bacillota</taxon>
        <taxon>Tissierellia</taxon>
        <taxon>Tissierellales</taxon>
        <taxon>Peptoniphilaceae</taxon>
        <taxon>Peptoniphilus</taxon>
    </lineage>
</organism>
<evidence type="ECO:0000313" key="2">
    <source>
        <dbReference type="Proteomes" id="UP000192368"/>
    </source>
</evidence>
<dbReference type="Proteomes" id="UP000192368">
    <property type="component" value="Unassembled WGS sequence"/>
</dbReference>
<dbReference type="EMBL" id="FWWR01000017">
    <property type="protein sequence ID" value="SMB94337.1"/>
    <property type="molecule type" value="Genomic_DNA"/>
</dbReference>